<sequence>DEDEPKMETSDSTVKAGANTIVRDRKKKKASTYEEMNYLIMRIKPSEKNGLSAYSNAYLADNKRNTRKIALKKRFVVLEVRDRLAFESLITKFRDDATLGPLFNTVQKLGAHEKDRFIQSLLVQNSEKRTRSMVSRRPQFKEDETILVYPFRATVAELDSAAVGLIETAGRLPVEIDSVNSDATDAPTSDETVVDGGVANKTHMVTIRGEDFDRLVPCEFLNDTLIDFWMKWYV</sequence>
<feature type="non-terminal residue" evidence="2">
    <location>
        <position position="1"/>
    </location>
</feature>
<proteinExistence type="predicted"/>
<evidence type="ECO:0000256" key="1">
    <source>
        <dbReference type="SAM" id="MobiDB-lite"/>
    </source>
</evidence>
<organism evidence="2">
    <name type="scientific">marine sediment metagenome</name>
    <dbReference type="NCBI Taxonomy" id="412755"/>
    <lineage>
        <taxon>unclassified sequences</taxon>
        <taxon>metagenomes</taxon>
        <taxon>ecological metagenomes</taxon>
    </lineage>
</organism>
<reference evidence="2" key="1">
    <citation type="journal article" date="2014" name="Front. Microbiol.">
        <title>High frequency of phylogenetically diverse reductive dehalogenase-homologous genes in deep subseafloor sedimentary metagenomes.</title>
        <authorList>
            <person name="Kawai M."/>
            <person name="Futagami T."/>
            <person name="Toyoda A."/>
            <person name="Takaki Y."/>
            <person name="Nishi S."/>
            <person name="Hori S."/>
            <person name="Arai W."/>
            <person name="Tsubouchi T."/>
            <person name="Morono Y."/>
            <person name="Uchiyama I."/>
            <person name="Ito T."/>
            <person name="Fujiyama A."/>
            <person name="Inagaki F."/>
            <person name="Takami H."/>
        </authorList>
    </citation>
    <scope>NUCLEOTIDE SEQUENCE</scope>
    <source>
        <strain evidence="2">Expedition CK06-06</strain>
    </source>
</reference>
<dbReference type="AlphaFoldDB" id="X1E120"/>
<feature type="region of interest" description="Disordered" evidence="1">
    <location>
        <begin position="1"/>
        <end position="21"/>
    </location>
</feature>
<name>X1E120_9ZZZZ</name>
<accession>X1E120</accession>
<comment type="caution">
    <text evidence="2">The sequence shown here is derived from an EMBL/GenBank/DDBJ whole genome shotgun (WGS) entry which is preliminary data.</text>
</comment>
<protein>
    <submittedName>
        <fullName evidence="2">Uncharacterized protein</fullName>
    </submittedName>
</protein>
<gene>
    <name evidence="2" type="ORF">S01H4_54122</name>
</gene>
<evidence type="ECO:0000313" key="2">
    <source>
        <dbReference type="EMBL" id="GAH10869.1"/>
    </source>
</evidence>
<dbReference type="EMBL" id="BART01031119">
    <property type="protein sequence ID" value="GAH10869.1"/>
    <property type="molecule type" value="Genomic_DNA"/>
</dbReference>
<dbReference type="Gene3D" id="3.40.395.10">
    <property type="entry name" value="Adenoviral Proteinase, Chain A"/>
    <property type="match status" value="1"/>
</dbReference>